<gene>
    <name evidence="7" type="ORF">PYX00_007951</name>
</gene>
<dbReference type="Pfam" id="PF00397">
    <property type="entry name" value="WW"/>
    <property type="match status" value="1"/>
</dbReference>
<feature type="region of interest" description="Disordered" evidence="4">
    <location>
        <begin position="37"/>
        <end position="57"/>
    </location>
</feature>
<comment type="caution">
    <text evidence="7">The sequence shown here is derived from an EMBL/GenBank/DDBJ whole genome shotgun (WGS) entry which is preliminary data.</text>
</comment>
<dbReference type="GO" id="GO:0005737">
    <property type="term" value="C:cytoplasm"/>
    <property type="evidence" value="ECO:0007669"/>
    <property type="project" value="UniProtKB-SubCell"/>
</dbReference>
<dbReference type="PANTHER" id="PTHR14791:SF29">
    <property type="entry name" value="PROTEIN KIBRA"/>
    <property type="match status" value="1"/>
</dbReference>
<dbReference type="PROSITE" id="PS50020">
    <property type="entry name" value="WW_DOMAIN_2"/>
    <property type="match status" value="2"/>
</dbReference>
<keyword evidence="2" id="KW-0963">Cytoplasm</keyword>
<evidence type="ECO:0000256" key="1">
    <source>
        <dbReference type="ARBA" id="ARBA00004496"/>
    </source>
</evidence>
<dbReference type="SMART" id="SM00456">
    <property type="entry name" value="WW"/>
    <property type="match status" value="2"/>
</dbReference>
<dbReference type="Gene3D" id="2.20.70.10">
    <property type="match status" value="2"/>
</dbReference>
<comment type="subcellular location">
    <subcellularLocation>
        <location evidence="1">Cytoplasm</location>
    </subcellularLocation>
</comment>
<evidence type="ECO:0000256" key="3">
    <source>
        <dbReference type="ARBA" id="ARBA00022553"/>
    </source>
</evidence>
<accession>A0AAW2HLA1</accession>
<dbReference type="AlphaFoldDB" id="A0AAW2HLA1"/>
<evidence type="ECO:0000313" key="7">
    <source>
        <dbReference type="EMBL" id="KAL0270594.1"/>
    </source>
</evidence>
<evidence type="ECO:0000256" key="4">
    <source>
        <dbReference type="SAM" id="MobiDB-lite"/>
    </source>
</evidence>
<reference evidence="7" key="1">
    <citation type="journal article" date="2024" name="Gigascience">
        <title>Chromosome-level genome of the poultry shaft louse Menopon gallinae provides insight into the host-switching and adaptive evolution of parasitic lice.</title>
        <authorList>
            <person name="Xu Y."/>
            <person name="Ma L."/>
            <person name="Liu S."/>
            <person name="Liang Y."/>
            <person name="Liu Q."/>
            <person name="He Z."/>
            <person name="Tian L."/>
            <person name="Duan Y."/>
            <person name="Cai W."/>
            <person name="Li H."/>
            <person name="Song F."/>
        </authorList>
    </citation>
    <scope>NUCLEOTIDE SEQUENCE</scope>
    <source>
        <strain evidence="7">Cailab_2023a</strain>
    </source>
</reference>
<dbReference type="PANTHER" id="PTHR14791">
    <property type="entry name" value="BOMB/KIRA PROTEINS"/>
    <property type="match status" value="1"/>
</dbReference>
<evidence type="ECO:0000256" key="2">
    <source>
        <dbReference type="ARBA" id="ARBA00022490"/>
    </source>
</evidence>
<dbReference type="InterPro" id="IPR011993">
    <property type="entry name" value="PH-like_dom_sf"/>
</dbReference>
<organism evidence="7">
    <name type="scientific">Menopon gallinae</name>
    <name type="common">poultry shaft louse</name>
    <dbReference type="NCBI Taxonomy" id="328185"/>
    <lineage>
        <taxon>Eukaryota</taxon>
        <taxon>Metazoa</taxon>
        <taxon>Ecdysozoa</taxon>
        <taxon>Arthropoda</taxon>
        <taxon>Hexapoda</taxon>
        <taxon>Insecta</taxon>
        <taxon>Pterygota</taxon>
        <taxon>Neoptera</taxon>
        <taxon>Paraneoptera</taxon>
        <taxon>Psocodea</taxon>
        <taxon>Troctomorpha</taxon>
        <taxon>Phthiraptera</taxon>
        <taxon>Amblycera</taxon>
        <taxon>Menoponidae</taxon>
        <taxon>Menopon</taxon>
    </lineage>
</organism>
<sequence>MGLRFSELGKLVRKAPVHFGKVLFFKSRYVASVSEMDTITEEEPTSEDARRISRDPDRDQLVRSVGGGWNEFLDQHGRRYYYNAETDEKNWKPPRKTQLTQVTILRKKKKEYKFGSGNVSVGANPTGSRLSLQNDYEVVPQQEGRRKYDEVASKLEGRKCVGRLLKTGVLSTAVVRKTGMGKKKWTTSYVVLTEYYIIFTARTGFLRKLFKKSESPKVYRFYLPEVFVRREMNLSKRCSVFRLSGISREILFTTQNETEAETWYQILKLVCNQLAVSAGESAHTPNCLRDLVIPKSSLERSFSVDSEATTLSRSSSMSPFHAKNPLPPGWIDRYDPATGKFYYVNSITGKKWFSEISVDGDLFFFEEDSCRASWSLPPVYPDFTLRPPSVTGSVKSTPV</sequence>
<feature type="domain" description="WW" evidence="6">
    <location>
        <begin position="324"/>
        <end position="358"/>
    </location>
</feature>
<evidence type="ECO:0000259" key="6">
    <source>
        <dbReference type="PROSITE" id="PS50020"/>
    </source>
</evidence>
<dbReference type="SUPFAM" id="SSF51045">
    <property type="entry name" value="WW domain"/>
    <property type="match status" value="2"/>
</dbReference>
<dbReference type="Gene3D" id="2.30.29.30">
    <property type="entry name" value="Pleckstrin-homology domain (PH domain)/Phosphotyrosine-binding domain (PTB)"/>
    <property type="match status" value="1"/>
</dbReference>
<proteinExistence type="predicted"/>
<dbReference type="CDD" id="cd00201">
    <property type="entry name" value="WW"/>
    <property type="match status" value="1"/>
</dbReference>
<dbReference type="EMBL" id="JARGDH010000004">
    <property type="protein sequence ID" value="KAL0270594.1"/>
    <property type="molecule type" value="Genomic_DNA"/>
</dbReference>
<feature type="domain" description="PH" evidence="5">
    <location>
        <begin position="163"/>
        <end position="272"/>
    </location>
</feature>
<dbReference type="InterPro" id="IPR036020">
    <property type="entry name" value="WW_dom_sf"/>
</dbReference>
<name>A0AAW2HLA1_9NEOP</name>
<feature type="compositionally biased region" description="Basic and acidic residues" evidence="4">
    <location>
        <begin position="47"/>
        <end position="57"/>
    </location>
</feature>
<keyword evidence="3" id="KW-0597">Phosphoprotein</keyword>
<dbReference type="InterPro" id="IPR051105">
    <property type="entry name" value="WWC/KIBRA_Hippo_Reg"/>
</dbReference>
<feature type="domain" description="WW" evidence="6">
    <location>
        <begin position="63"/>
        <end position="96"/>
    </location>
</feature>
<protein>
    <submittedName>
        <fullName evidence="7">Uncharacterized protein</fullName>
    </submittedName>
</protein>
<dbReference type="SMART" id="SM00233">
    <property type="entry name" value="PH"/>
    <property type="match status" value="1"/>
</dbReference>
<dbReference type="PROSITE" id="PS50003">
    <property type="entry name" value="PH_DOMAIN"/>
    <property type="match status" value="1"/>
</dbReference>
<dbReference type="InterPro" id="IPR001202">
    <property type="entry name" value="WW_dom"/>
</dbReference>
<dbReference type="InterPro" id="IPR001849">
    <property type="entry name" value="PH_domain"/>
</dbReference>
<evidence type="ECO:0000259" key="5">
    <source>
        <dbReference type="PROSITE" id="PS50003"/>
    </source>
</evidence>
<dbReference type="CDD" id="cd00821">
    <property type="entry name" value="PH"/>
    <property type="match status" value="1"/>
</dbReference>
<dbReference type="SUPFAM" id="SSF50729">
    <property type="entry name" value="PH domain-like"/>
    <property type="match status" value="1"/>
</dbReference>